<sequence length="256" mass="29608">MNADGFLLNPGQTSSPGITSQYISMDMYLAEKKKLRNQIFQFQRENEQTLQRLTTQLQQKLSVMDDKLKESSKANDTIELAQLEQKNRDLELNLTMLQEEHRMPQIRYVRQKDQLHLFKNTTAEVIKELAELKRLKSVIQMLDLHVVQSKIQSLEQKTNLLSNNQNARSQDFLALYNMTRVTDNSVKQMEKHLSVQLSSNTRLNATIAKYDGEVITQFHDIEAKQNTTADEFFSKINLLEGRVSNNSKEGNSRSLN</sequence>
<keyword evidence="3" id="KW-1185">Reference proteome</keyword>
<evidence type="ECO:0000256" key="1">
    <source>
        <dbReference type="SAM" id="Coils"/>
    </source>
</evidence>
<reference evidence="2 3" key="1">
    <citation type="submission" date="2020-06" db="EMBL/GenBank/DDBJ databases">
        <authorList>
            <person name="Li R."/>
            <person name="Bekaert M."/>
        </authorList>
    </citation>
    <scope>NUCLEOTIDE SEQUENCE [LARGE SCALE GENOMIC DNA]</scope>
    <source>
        <strain evidence="3">wild</strain>
    </source>
</reference>
<name>A0A6J8BCZ5_MYTCO</name>
<evidence type="ECO:0000313" key="2">
    <source>
        <dbReference type="EMBL" id="CAC5380007.1"/>
    </source>
</evidence>
<evidence type="ECO:0000313" key="3">
    <source>
        <dbReference type="Proteomes" id="UP000507470"/>
    </source>
</evidence>
<accession>A0A6J8BCZ5</accession>
<organism evidence="2 3">
    <name type="scientific">Mytilus coruscus</name>
    <name type="common">Sea mussel</name>
    <dbReference type="NCBI Taxonomy" id="42192"/>
    <lineage>
        <taxon>Eukaryota</taxon>
        <taxon>Metazoa</taxon>
        <taxon>Spiralia</taxon>
        <taxon>Lophotrochozoa</taxon>
        <taxon>Mollusca</taxon>
        <taxon>Bivalvia</taxon>
        <taxon>Autobranchia</taxon>
        <taxon>Pteriomorphia</taxon>
        <taxon>Mytilida</taxon>
        <taxon>Mytiloidea</taxon>
        <taxon>Mytilidae</taxon>
        <taxon>Mytilinae</taxon>
        <taxon>Mytilus</taxon>
    </lineage>
</organism>
<feature type="coiled-coil region" evidence="1">
    <location>
        <begin position="25"/>
        <end position="100"/>
    </location>
</feature>
<dbReference type="OrthoDB" id="10415778at2759"/>
<gene>
    <name evidence="2" type="ORF">MCOR_16002</name>
</gene>
<keyword evidence="1" id="KW-0175">Coiled coil</keyword>
<proteinExistence type="predicted"/>
<protein>
    <submittedName>
        <fullName evidence="2">Uncharacterized protein</fullName>
    </submittedName>
</protein>
<dbReference type="Proteomes" id="UP000507470">
    <property type="component" value="Unassembled WGS sequence"/>
</dbReference>
<dbReference type="EMBL" id="CACVKT020002809">
    <property type="protein sequence ID" value="CAC5380007.1"/>
    <property type="molecule type" value="Genomic_DNA"/>
</dbReference>
<dbReference type="AlphaFoldDB" id="A0A6J8BCZ5"/>